<dbReference type="GO" id="GO:0016491">
    <property type="term" value="F:oxidoreductase activity"/>
    <property type="evidence" value="ECO:0007669"/>
    <property type="project" value="UniProtKB-KW"/>
</dbReference>
<dbReference type="EMBL" id="FRAP01000002">
    <property type="protein sequence ID" value="SHK04604.1"/>
    <property type="molecule type" value="Genomic_DNA"/>
</dbReference>
<evidence type="ECO:0000259" key="4">
    <source>
        <dbReference type="Pfam" id="PF22725"/>
    </source>
</evidence>
<gene>
    <name evidence="5" type="ORF">SAMN05443637_102129</name>
</gene>
<dbReference type="STRING" id="1848.SAMN05443637_102129"/>
<dbReference type="InterPro" id="IPR000683">
    <property type="entry name" value="Gfo/Idh/MocA-like_OxRdtase_N"/>
</dbReference>
<evidence type="ECO:0000256" key="2">
    <source>
        <dbReference type="ARBA" id="ARBA00023002"/>
    </source>
</evidence>
<reference evidence="5 6" key="1">
    <citation type="submission" date="2016-11" db="EMBL/GenBank/DDBJ databases">
        <authorList>
            <person name="Jaros S."/>
            <person name="Januszkiewicz K."/>
            <person name="Wedrychowicz H."/>
        </authorList>
    </citation>
    <scope>NUCLEOTIDE SEQUENCE [LARGE SCALE GENOMIC DNA]</scope>
    <source>
        <strain evidence="5 6">DSM 43832</strain>
    </source>
</reference>
<protein>
    <submittedName>
        <fullName evidence="5">Myo-inositol 2-dehydrogenase / D-chiro-inositol 1-dehydrogenase</fullName>
    </submittedName>
</protein>
<evidence type="ECO:0000313" key="5">
    <source>
        <dbReference type="EMBL" id="SHK04604.1"/>
    </source>
</evidence>
<feature type="domain" description="GFO/IDH/MocA-like oxidoreductase" evidence="4">
    <location>
        <begin position="126"/>
        <end position="244"/>
    </location>
</feature>
<keyword evidence="2" id="KW-0560">Oxidoreductase</keyword>
<name>A0A1M6P9J6_PSETH</name>
<dbReference type="RefSeq" id="WP_073455280.1">
    <property type="nucleotide sequence ID" value="NZ_FRAP01000002.1"/>
</dbReference>
<dbReference type="GO" id="GO:0000166">
    <property type="term" value="F:nucleotide binding"/>
    <property type="evidence" value="ECO:0007669"/>
    <property type="project" value="InterPro"/>
</dbReference>
<dbReference type="Pfam" id="PF22725">
    <property type="entry name" value="GFO_IDH_MocA_C3"/>
    <property type="match status" value="1"/>
</dbReference>
<dbReference type="Gene3D" id="3.30.360.10">
    <property type="entry name" value="Dihydrodipicolinate Reductase, domain 2"/>
    <property type="match status" value="1"/>
</dbReference>
<dbReference type="AlphaFoldDB" id="A0A1M6P9J6"/>
<dbReference type="OrthoDB" id="256869at2"/>
<dbReference type="PANTHER" id="PTHR42840">
    <property type="entry name" value="NAD(P)-BINDING ROSSMANN-FOLD SUPERFAMILY PROTEIN-RELATED"/>
    <property type="match status" value="1"/>
</dbReference>
<evidence type="ECO:0000259" key="3">
    <source>
        <dbReference type="Pfam" id="PF01408"/>
    </source>
</evidence>
<sequence length="341" mass="34837">MKLGLIGLGRIGAFHAETLAALDTVDELVVTDAVPAVTERVADRVGATPAGSPADVLAAGVDGVLVAAPTALHAELTLAGVDAGVPVFCEKPLAPTPAEAERVAAAVTAAGVPVQVGFPRRFDPAFRAARAAVEKGELGKLRTVRSTTLDPAPPPASYLAGSGGIFHDCAVHDFDAVRWVTGREVVEVYATGSLGGGDPDAFAAAGDVDTAATMLTFDDGTLGLVSNTRFNGRGYDVRLEVHGVADSVAAGLDDGLPLRNTHPGATFPAGPPHTFFMDRLATAFRAELAAFVDVVAGRAAVPCTVDDAVAVAWIAEAATRSLHTGRPVRIAEIREPATVGD</sequence>
<dbReference type="InterPro" id="IPR055170">
    <property type="entry name" value="GFO_IDH_MocA-like_dom"/>
</dbReference>
<dbReference type="SUPFAM" id="SSF51735">
    <property type="entry name" value="NAD(P)-binding Rossmann-fold domains"/>
    <property type="match status" value="1"/>
</dbReference>
<evidence type="ECO:0000313" key="6">
    <source>
        <dbReference type="Proteomes" id="UP000184363"/>
    </source>
</evidence>
<comment type="similarity">
    <text evidence="1">Belongs to the Gfo/Idh/MocA family.</text>
</comment>
<dbReference type="Gene3D" id="3.40.50.720">
    <property type="entry name" value="NAD(P)-binding Rossmann-like Domain"/>
    <property type="match status" value="1"/>
</dbReference>
<dbReference type="Pfam" id="PF01408">
    <property type="entry name" value="GFO_IDH_MocA"/>
    <property type="match status" value="1"/>
</dbReference>
<dbReference type="PANTHER" id="PTHR42840:SF3">
    <property type="entry name" value="BINDING ROSSMANN FOLD OXIDOREDUCTASE, PUTATIVE (AFU_ORTHOLOGUE AFUA_2G10240)-RELATED"/>
    <property type="match status" value="1"/>
</dbReference>
<proteinExistence type="inferred from homology"/>
<dbReference type="InterPro" id="IPR036291">
    <property type="entry name" value="NAD(P)-bd_dom_sf"/>
</dbReference>
<evidence type="ECO:0000256" key="1">
    <source>
        <dbReference type="ARBA" id="ARBA00010928"/>
    </source>
</evidence>
<organism evidence="5 6">
    <name type="scientific">Pseudonocardia thermophila</name>
    <dbReference type="NCBI Taxonomy" id="1848"/>
    <lineage>
        <taxon>Bacteria</taxon>
        <taxon>Bacillati</taxon>
        <taxon>Actinomycetota</taxon>
        <taxon>Actinomycetes</taxon>
        <taxon>Pseudonocardiales</taxon>
        <taxon>Pseudonocardiaceae</taxon>
        <taxon>Pseudonocardia</taxon>
    </lineage>
</organism>
<accession>A0A1M6P9J6</accession>
<keyword evidence="6" id="KW-1185">Reference proteome</keyword>
<dbReference type="SUPFAM" id="SSF55347">
    <property type="entry name" value="Glyceraldehyde-3-phosphate dehydrogenase-like, C-terminal domain"/>
    <property type="match status" value="1"/>
</dbReference>
<dbReference type="Proteomes" id="UP000184363">
    <property type="component" value="Unassembled WGS sequence"/>
</dbReference>
<feature type="domain" description="Gfo/Idh/MocA-like oxidoreductase N-terminal" evidence="3">
    <location>
        <begin position="2"/>
        <end position="118"/>
    </location>
</feature>